<dbReference type="EMBL" id="JAFBEE010000032">
    <property type="protein sequence ID" value="MBM7616353.1"/>
    <property type="molecule type" value="Genomic_DNA"/>
</dbReference>
<evidence type="ECO:0000313" key="1">
    <source>
        <dbReference type="EMBL" id="MBM7616353.1"/>
    </source>
</evidence>
<accession>A0ABS2NTS3</accession>
<name>A0ABS2NTS3_9FIRM</name>
<evidence type="ECO:0000313" key="2">
    <source>
        <dbReference type="Proteomes" id="UP001314796"/>
    </source>
</evidence>
<dbReference type="RefSeq" id="WP_204404477.1">
    <property type="nucleotide sequence ID" value="NZ_JAFBEE010000032.1"/>
</dbReference>
<reference evidence="1 2" key="1">
    <citation type="submission" date="2021-01" db="EMBL/GenBank/DDBJ databases">
        <title>Genomic Encyclopedia of Type Strains, Phase IV (KMG-IV): sequencing the most valuable type-strain genomes for metagenomic binning, comparative biology and taxonomic classification.</title>
        <authorList>
            <person name="Goeker M."/>
        </authorList>
    </citation>
    <scope>NUCLEOTIDE SEQUENCE [LARGE SCALE GENOMIC DNA]</scope>
    <source>
        <strain evidence="1 2">DSM 25890</strain>
    </source>
</reference>
<protein>
    <submittedName>
        <fullName evidence="1">Uncharacterized protein YehS (DUF1456 family)</fullName>
    </submittedName>
</protein>
<dbReference type="Proteomes" id="UP001314796">
    <property type="component" value="Unassembled WGS sequence"/>
</dbReference>
<organism evidence="1 2">
    <name type="scientific">Alkaliphilus hydrothermalis</name>
    <dbReference type="NCBI Taxonomy" id="1482730"/>
    <lineage>
        <taxon>Bacteria</taxon>
        <taxon>Bacillati</taxon>
        <taxon>Bacillota</taxon>
        <taxon>Clostridia</taxon>
        <taxon>Peptostreptococcales</taxon>
        <taxon>Natronincolaceae</taxon>
        <taxon>Alkaliphilus</taxon>
    </lineage>
</organism>
<comment type="caution">
    <text evidence="1">The sequence shown here is derived from an EMBL/GenBank/DDBJ whole genome shotgun (WGS) entry which is preliminary data.</text>
</comment>
<keyword evidence="2" id="KW-1185">Reference proteome</keyword>
<sequence length="149" mass="17515">MGKHKNTEIDFDKIVKIFNEDGKEVAAAFVEAEYQSSYPVIQRKVRKETNYVFNKNTRKYEIKADKHDGFMTIEELCEGKSQPRVFEEKSSPKPDSIEIINDDFRSLMLHLMKDKMQEINKYIYLEQSTNQVIIQLKKLEANGYKVVIN</sequence>
<gene>
    <name evidence="1" type="ORF">JOC73_002935</name>
</gene>
<proteinExistence type="predicted"/>